<dbReference type="Proteomes" id="UP001630127">
    <property type="component" value="Unassembled WGS sequence"/>
</dbReference>
<dbReference type="InterPro" id="IPR050942">
    <property type="entry name" value="F-box_BR-signaling"/>
</dbReference>
<protein>
    <recommendedName>
        <fullName evidence="1">KIB1-4 beta-propeller domain-containing protein</fullName>
    </recommendedName>
</protein>
<dbReference type="PANTHER" id="PTHR44259:SF108">
    <property type="entry name" value="F-BOX PROTEIN SKIP23-LIKE"/>
    <property type="match status" value="1"/>
</dbReference>
<dbReference type="PANTHER" id="PTHR44259">
    <property type="entry name" value="OS07G0183000 PROTEIN-RELATED"/>
    <property type="match status" value="1"/>
</dbReference>
<evidence type="ECO:0000313" key="3">
    <source>
        <dbReference type="Proteomes" id="UP001630127"/>
    </source>
</evidence>
<reference evidence="2 3" key="1">
    <citation type="submission" date="2024-11" db="EMBL/GenBank/DDBJ databases">
        <title>A near-complete genome assembly of Cinchona calisaya.</title>
        <authorList>
            <person name="Lian D.C."/>
            <person name="Zhao X.W."/>
            <person name="Wei L."/>
        </authorList>
    </citation>
    <scope>NUCLEOTIDE SEQUENCE [LARGE SCALE GENOMIC DNA]</scope>
    <source>
        <tissue evidence="2">Nenye</tissue>
    </source>
</reference>
<comment type="caution">
    <text evidence="2">The sequence shown here is derived from an EMBL/GenBank/DDBJ whole genome shotgun (WGS) entry which is preliminary data.</text>
</comment>
<dbReference type="EMBL" id="JBJUIK010000016">
    <property type="protein sequence ID" value="KAL3499669.1"/>
    <property type="molecule type" value="Genomic_DNA"/>
</dbReference>
<dbReference type="Pfam" id="PF03478">
    <property type="entry name" value="Beta-prop_KIB1-4"/>
    <property type="match status" value="1"/>
</dbReference>
<keyword evidence="3" id="KW-1185">Reference proteome</keyword>
<name>A0ABD2Y1U0_9GENT</name>
<dbReference type="InterPro" id="IPR005174">
    <property type="entry name" value="KIB1-4_b-propeller"/>
</dbReference>
<evidence type="ECO:0000313" key="2">
    <source>
        <dbReference type="EMBL" id="KAL3499669.1"/>
    </source>
</evidence>
<organism evidence="2 3">
    <name type="scientific">Cinchona calisaya</name>
    <dbReference type="NCBI Taxonomy" id="153742"/>
    <lineage>
        <taxon>Eukaryota</taxon>
        <taxon>Viridiplantae</taxon>
        <taxon>Streptophyta</taxon>
        <taxon>Embryophyta</taxon>
        <taxon>Tracheophyta</taxon>
        <taxon>Spermatophyta</taxon>
        <taxon>Magnoliopsida</taxon>
        <taxon>eudicotyledons</taxon>
        <taxon>Gunneridae</taxon>
        <taxon>Pentapetalae</taxon>
        <taxon>asterids</taxon>
        <taxon>lamiids</taxon>
        <taxon>Gentianales</taxon>
        <taxon>Rubiaceae</taxon>
        <taxon>Cinchonoideae</taxon>
        <taxon>Cinchoneae</taxon>
        <taxon>Cinchona</taxon>
    </lineage>
</organism>
<dbReference type="AlphaFoldDB" id="A0ABD2Y1U0"/>
<proteinExistence type="predicted"/>
<feature type="domain" description="KIB1-4 beta-propeller" evidence="1">
    <location>
        <begin position="22"/>
        <end position="129"/>
    </location>
</feature>
<evidence type="ECO:0000259" key="1">
    <source>
        <dbReference type="Pfam" id="PF03478"/>
    </source>
</evidence>
<sequence>MLMWFSIMVDPMRFIIRDMLWCRKELYMVESLLQEKQQPSLLLLTRDNLPNWEDNQGIELEYPVYGTIKFKVSDLDLSVKGKVKETPWKEIKNLGSRALFLGDSASILLEVLDNKLAPMIKPNHICFTDDSWEGYMAIP</sequence>
<gene>
    <name evidence="2" type="ORF">ACH5RR_038762</name>
</gene>
<accession>A0ABD2Y1U0</accession>